<sequence length="194" mass="21706">MSDHFFVVTGGPGAGKTSLITELARRGFHTSFHTIPESGRAIIREEMARGGDALPWADRAAYAERMLERDLRAHRAAQALSGPVIFDRGTPDILGYLTLCNLPVPPHVATAAKAARYNRRVFLTPFWDEIFTQDTERKQSQTEAEATCAVMFDTYIALGYEIIELPRTEIARRADFVCEHSPSNSHLQMPRLNC</sequence>
<gene>
    <name evidence="2" type="ORF">C8N38_109180</name>
</gene>
<protein>
    <submittedName>
        <fullName evidence="2">Putative ATPase</fullName>
    </submittedName>
</protein>
<dbReference type="Pfam" id="PF13521">
    <property type="entry name" value="AAA_28"/>
    <property type="match status" value="1"/>
</dbReference>
<dbReference type="Proteomes" id="UP000244037">
    <property type="component" value="Unassembled WGS sequence"/>
</dbReference>
<dbReference type="Gene3D" id="3.40.50.300">
    <property type="entry name" value="P-loop containing nucleotide triphosphate hydrolases"/>
    <property type="match status" value="1"/>
</dbReference>
<dbReference type="RefSeq" id="WP_108027659.1">
    <property type="nucleotide sequence ID" value="NZ_QAYC01000009.1"/>
</dbReference>
<dbReference type="AlphaFoldDB" id="A0A8E2VIN5"/>
<feature type="domain" description="NadR/Ttd14 AAA" evidence="1">
    <location>
        <begin position="6"/>
        <end position="173"/>
    </location>
</feature>
<organism evidence="2 3">
    <name type="scientific">Rhodovulum kholense</name>
    <dbReference type="NCBI Taxonomy" id="453584"/>
    <lineage>
        <taxon>Bacteria</taxon>
        <taxon>Pseudomonadati</taxon>
        <taxon>Pseudomonadota</taxon>
        <taxon>Alphaproteobacteria</taxon>
        <taxon>Rhodobacterales</taxon>
        <taxon>Paracoccaceae</taxon>
        <taxon>Rhodovulum</taxon>
    </lineage>
</organism>
<dbReference type="SUPFAM" id="SSF52540">
    <property type="entry name" value="P-loop containing nucleoside triphosphate hydrolases"/>
    <property type="match status" value="1"/>
</dbReference>
<comment type="caution">
    <text evidence="2">The sequence shown here is derived from an EMBL/GenBank/DDBJ whole genome shotgun (WGS) entry which is preliminary data.</text>
</comment>
<dbReference type="InterPro" id="IPR038727">
    <property type="entry name" value="NadR/Ttd14_AAA_dom"/>
</dbReference>
<dbReference type="InterPro" id="IPR027417">
    <property type="entry name" value="P-loop_NTPase"/>
</dbReference>
<reference evidence="2 3" key="1">
    <citation type="submission" date="2018-04" db="EMBL/GenBank/DDBJ databases">
        <title>Genomic Encyclopedia of Archaeal and Bacterial Type Strains, Phase II (KMG-II): from individual species to whole genera.</title>
        <authorList>
            <person name="Goeker M."/>
        </authorList>
    </citation>
    <scope>NUCLEOTIDE SEQUENCE [LARGE SCALE GENOMIC DNA]</scope>
    <source>
        <strain evidence="2 3">DSM 19783</strain>
    </source>
</reference>
<name>A0A8E2VIN5_9RHOB</name>
<evidence type="ECO:0000313" key="2">
    <source>
        <dbReference type="EMBL" id="PTW47821.1"/>
    </source>
</evidence>
<evidence type="ECO:0000259" key="1">
    <source>
        <dbReference type="Pfam" id="PF13521"/>
    </source>
</evidence>
<dbReference type="OrthoDB" id="5638848at2"/>
<keyword evidence="3" id="KW-1185">Reference proteome</keyword>
<dbReference type="EMBL" id="QAYC01000009">
    <property type="protein sequence ID" value="PTW47821.1"/>
    <property type="molecule type" value="Genomic_DNA"/>
</dbReference>
<evidence type="ECO:0000313" key="3">
    <source>
        <dbReference type="Proteomes" id="UP000244037"/>
    </source>
</evidence>
<accession>A0A8E2VIN5</accession>
<proteinExistence type="predicted"/>